<dbReference type="PANTHER" id="PTHR21000:SF5">
    <property type="entry name" value="DIHYDROXY-ACID DEHYDRATASE, MITOCHONDRIAL"/>
    <property type="match status" value="1"/>
</dbReference>
<name>A0A382KJU8_9ZZZZ</name>
<proteinExistence type="predicted"/>
<dbReference type="AlphaFoldDB" id="A0A382KJU8"/>
<dbReference type="GO" id="GO:0004160">
    <property type="term" value="F:dihydroxy-acid dehydratase activity"/>
    <property type="evidence" value="ECO:0007669"/>
    <property type="project" value="TreeGrafter"/>
</dbReference>
<feature type="non-terminal residue" evidence="1">
    <location>
        <position position="73"/>
    </location>
</feature>
<dbReference type="InterPro" id="IPR037237">
    <property type="entry name" value="IlvD/EDD_N"/>
</dbReference>
<evidence type="ECO:0000313" key="1">
    <source>
        <dbReference type="EMBL" id="SVC23257.1"/>
    </source>
</evidence>
<dbReference type="InterPro" id="IPR050165">
    <property type="entry name" value="DHAD_IlvD/Edd"/>
</dbReference>
<dbReference type="GO" id="GO:0009082">
    <property type="term" value="P:branched-chain amino acid biosynthetic process"/>
    <property type="evidence" value="ECO:0007669"/>
    <property type="project" value="TreeGrafter"/>
</dbReference>
<reference evidence="1" key="1">
    <citation type="submission" date="2018-05" db="EMBL/GenBank/DDBJ databases">
        <authorList>
            <person name="Lanie J.A."/>
            <person name="Ng W.-L."/>
            <person name="Kazmierczak K.M."/>
            <person name="Andrzejewski T.M."/>
            <person name="Davidsen T.M."/>
            <person name="Wayne K.J."/>
            <person name="Tettelin H."/>
            <person name="Glass J.I."/>
            <person name="Rusch D."/>
            <person name="Podicherti R."/>
            <person name="Tsui H.-C.T."/>
            <person name="Winkler M.E."/>
        </authorList>
    </citation>
    <scope>NUCLEOTIDE SEQUENCE</scope>
</reference>
<dbReference type="PANTHER" id="PTHR21000">
    <property type="entry name" value="DIHYDROXY-ACID DEHYDRATASE DAD"/>
    <property type="match status" value="1"/>
</dbReference>
<dbReference type="EMBL" id="UINC01080377">
    <property type="protein sequence ID" value="SVC23257.1"/>
    <property type="molecule type" value="Genomic_DNA"/>
</dbReference>
<dbReference type="SUPFAM" id="SSF143975">
    <property type="entry name" value="IlvD/EDD N-terminal domain-like"/>
    <property type="match status" value="1"/>
</dbReference>
<protein>
    <recommendedName>
        <fullName evidence="2">Dihydroxy-acid dehydratase</fullName>
    </recommendedName>
</protein>
<sequence length="73" mass="7923">MSKKLNKYSSRITEPKSQGASQAMLYGAGMSEEDMRKAQVGISSVWYEGNTCNMHLLDLAKKVKDGVIAAGLV</sequence>
<organism evidence="1">
    <name type="scientific">marine metagenome</name>
    <dbReference type="NCBI Taxonomy" id="408172"/>
    <lineage>
        <taxon>unclassified sequences</taxon>
        <taxon>metagenomes</taxon>
        <taxon>ecological metagenomes</taxon>
    </lineage>
</organism>
<gene>
    <name evidence="1" type="ORF">METZ01_LOCUS276111</name>
</gene>
<evidence type="ECO:0008006" key="2">
    <source>
        <dbReference type="Google" id="ProtNLM"/>
    </source>
</evidence>
<accession>A0A382KJU8</accession>